<organism evidence="1 2">
    <name type="scientific">Proteiniclasticum aestuarii</name>
    <dbReference type="NCBI Taxonomy" id="2817862"/>
    <lineage>
        <taxon>Bacteria</taxon>
        <taxon>Bacillati</taxon>
        <taxon>Bacillota</taxon>
        <taxon>Clostridia</taxon>
        <taxon>Eubacteriales</taxon>
        <taxon>Clostridiaceae</taxon>
        <taxon>Proteiniclasticum</taxon>
    </lineage>
</organism>
<dbReference type="RefSeq" id="WP_207598894.1">
    <property type="nucleotide sequence ID" value="NZ_JAFNJU010000003.1"/>
</dbReference>
<dbReference type="EMBL" id="JAFNJU010000003">
    <property type="protein sequence ID" value="MBO1264380.1"/>
    <property type="molecule type" value="Genomic_DNA"/>
</dbReference>
<proteinExistence type="predicted"/>
<sequence length="65" mass="7336">MIKYFCDFCKKEITTNTKPEKEVGITISALNATTNSRSTLKVDHICNECNELLITDLKTRGLEVV</sequence>
<name>A0A939HB63_9CLOT</name>
<dbReference type="Proteomes" id="UP000664218">
    <property type="component" value="Unassembled WGS sequence"/>
</dbReference>
<comment type="caution">
    <text evidence="1">The sequence shown here is derived from an EMBL/GenBank/DDBJ whole genome shotgun (WGS) entry which is preliminary data.</text>
</comment>
<gene>
    <name evidence="1" type="ORF">J3A84_04905</name>
</gene>
<evidence type="ECO:0000313" key="2">
    <source>
        <dbReference type="Proteomes" id="UP000664218"/>
    </source>
</evidence>
<keyword evidence="2" id="KW-1185">Reference proteome</keyword>
<protein>
    <submittedName>
        <fullName evidence="1">Uncharacterized protein</fullName>
    </submittedName>
</protein>
<reference evidence="1" key="1">
    <citation type="submission" date="2021-03" db="EMBL/GenBank/DDBJ databases">
        <title>Proteiniclasticum marinus sp. nov., isolated from tidal flat sediment.</title>
        <authorList>
            <person name="Namirimu T."/>
            <person name="Yang J.-A."/>
            <person name="Yang S.-H."/>
            <person name="Kim Y.-J."/>
            <person name="Kwon K.K."/>
        </authorList>
    </citation>
    <scope>NUCLEOTIDE SEQUENCE</scope>
    <source>
        <strain evidence="1">SCR006</strain>
    </source>
</reference>
<accession>A0A939HB63</accession>
<evidence type="ECO:0000313" key="1">
    <source>
        <dbReference type="EMBL" id="MBO1264380.1"/>
    </source>
</evidence>
<dbReference type="AlphaFoldDB" id="A0A939HB63"/>